<dbReference type="InterPro" id="IPR036388">
    <property type="entry name" value="WH-like_DNA-bd_sf"/>
</dbReference>
<gene>
    <name evidence="2" type="ORF">Rhe02_07790</name>
</gene>
<dbReference type="PANTHER" id="PTHR43252">
    <property type="entry name" value="TRANSCRIPTIONAL REGULATOR YQJI"/>
    <property type="match status" value="1"/>
</dbReference>
<dbReference type="InterPro" id="IPR036390">
    <property type="entry name" value="WH_DNA-bd_sf"/>
</dbReference>
<evidence type="ECO:0000313" key="3">
    <source>
        <dbReference type="Proteomes" id="UP000612899"/>
    </source>
</evidence>
<name>A0A8J3VDS4_9ACTN</name>
<organism evidence="2 3">
    <name type="scientific">Rhizocola hellebori</name>
    <dbReference type="NCBI Taxonomy" id="1392758"/>
    <lineage>
        <taxon>Bacteria</taxon>
        <taxon>Bacillati</taxon>
        <taxon>Actinomycetota</taxon>
        <taxon>Actinomycetes</taxon>
        <taxon>Micromonosporales</taxon>
        <taxon>Micromonosporaceae</taxon>
        <taxon>Rhizocola</taxon>
    </lineage>
</organism>
<dbReference type="PANTHER" id="PTHR43252:SF2">
    <property type="entry name" value="TRANSCRIPTION REGULATOR, PADR-LIKE FAMILY"/>
    <property type="match status" value="1"/>
</dbReference>
<reference evidence="2" key="1">
    <citation type="submission" date="2021-01" db="EMBL/GenBank/DDBJ databases">
        <title>Whole genome shotgun sequence of Rhizocola hellebori NBRC 109834.</title>
        <authorList>
            <person name="Komaki H."/>
            <person name="Tamura T."/>
        </authorList>
    </citation>
    <scope>NUCLEOTIDE SEQUENCE</scope>
    <source>
        <strain evidence="2">NBRC 109834</strain>
    </source>
</reference>
<dbReference type="RefSeq" id="WP_239123319.1">
    <property type="nucleotide sequence ID" value="NZ_BONY01000003.1"/>
</dbReference>
<comment type="caution">
    <text evidence="2">The sequence shown here is derived from an EMBL/GenBank/DDBJ whole genome shotgun (WGS) entry which is preliminary data.</text>
</comment>
<proteinExistence type="predicted"/>
<dbReference type="InterPro" id="IPR005149">
    <property type="entry name" value="Tscrpt_reg_PadR_N"/>
</dbReference>
<evidence type="ECO:0000313" key="2">
    <source>
        <dbReference type="EMBL" id="GIH02712.1"/>
    </source>
</evidence>
<protein>
    <submittedName>
        <fullName evidence="2">PadR family transcriptional regulator</fullName>
    </submittedName>
</protein>
<feature type="domain" description="Transcription regulator PadR N-terminal" evidence="1">
    <location>
        <begin position="5"/>
        <end position="78"/>
    </location>
</feature>
<accession>A0A8J3VDS4</accession>
<evidence type="ECO:0000259" key="1">
    <source>
        <dbReference type="Pfam" id="PF03551"/>
    </source>
</evidence>
<dbReference type="Gene3D" id="1.10.10.10">
    <property type="entry name" value="Winged helix-like DNA-binding domain superfamily/Winged helix DNA-binding domain"/>
    <property type="match status" value="1"/>
</dbReference>
<sequence length="172" mass="19076">MREAMLALLAKEPAHGYELRQRLTQALGPIGEVLSPGQVYITLSRMERAGLVRGDHVPQSAAPDKKVYEVTAEGREHVASWLLDLSWPKVAPVDFHLKLVAAAATGLADPVSLIDAQRRDLLRRLRDVQHLARDASADEDAILILEGTALRLQADIKWLEACERRWTTGRSS</sequence>
<dbReference type="SUPFAM" id="SSF46785">
    <property type="entry name" value="Winged helix' DNA-binding domain"/>
    <property type="match status" value="1"/>
</dbReference>
<keyword evidence="3" id="KW-1185">Reference proteome</keyword>
<dbReference type="AlphaFoldDB" id="A0A8J3VDS4"/>
<dbReference type="Pfam" id="PF03551">
    <property type="entry name" value="PadR"/>
    <property type="match status" value="1"/>
</dbReference>
<dbReference type="Proteomes" id="UP000612899">
    <property type="component" value="Unassembled WGS sequence"/>
</dbReference>
<dbReference type="EMBL" id="BONY01000003">
    <property type="protein sequence ID" value="GIH02712.1"/>
    <property type="molecule type" value="Genomic_DNA"/>
</dbReference>